<dbReference type="Gene3D" id="3.30.1490.20">
    <property type="entry name" value="ATP-grasp fold, A domain"/>
    <property type="match status" value="1"/>
</dbReference>
<dbReference type="Proteomes" id="UP000030019">
    <property type="component" value="Unassembled WGS sequence"/>
</dbReference>
<dbReference type="InterPro" id="IPR011761">
    <property type="entry name" value="ATP-grasp"/>
</dbReference>
<dbReference type="PATRIC" id="fig|176090.4.peg.287"/>
<keyword evidence="3 4" id="KW-0067">ATP-binding</keyword>
<dbReference type="SUPFAM" id="SSF56059">
    <property type="entry name" value="Glutathione synthetase ATP-binding domain-like"/>
    <property type="match status" value="1"/>
</dbReference>
<evidence type="ECO:0000256" key="1">
    <source>
        <dbReference type="ARBA" id="ARBA00022598"/>
    </source>
</evidence>
<dbReference type="AlphaFoldDB" id="A0A0A0DIS4"/>
<dbReference type="InterPro" id="IPR013815">
    <property type="entry name" value="ATP_grasp_subdomain_1"/>
</dbReference>
<proteinExistence type="predicted"/>
<dbReference type="STRING" id="176090.SSIN_0288"/>
<reference evidence="6 7" key="1">
    <citation type="submission" date="2014-06" db="EMBL/GenBank/DDBJ databases">
        <authorList>
            <person name="Teng J.L."/>
            <person name="Huang Y."/>
            <person name="Tse H."/>
            <person name="Lau S.K."/>
            <person name="Woo P.C."/>
        </authorList>
    </citation>
    <scope>NUCLEOTIDE SEQUENCE [LARGE SCALE GENOMIC DNA]</scope>
    <source>
        <strain evidence="6 7">HKU4</strain>
    </source>
</reference>
<dbReference type="PANTHER" id="PTHR43585:SF2">
    <property type="entry name" value="ATP-GRASP ENZYME FSQD"/>
    <property type="match status" value="1"/>
</dbReference>
<dbReference type="RefSeq" id="WP_037614920.1">
    <property type="nucleotide sequence ID" value="NZ_JPEN01000028.1"/>
</dbReference>
<dbReference type="PROSITE" id="PS50975">
    <property type="entry name" value="ATP_GRASP"/>
    <property type="match status" value="1"/>
</dbReference>
<protein>
    <submittedName>
        <fullName evidence="6">Carbamoylphosphate synthase large subunit</fullName>
    </submittedName>
</protein>
<keyword evidence="2 4" id="KW-0547">Nucleotide-binding</keyword>
<keyword evidence="7" id="KW-1185">Reference proteome</keyword>
<comment type="caution">
    <text evidence="6">The sequence shown here is derived from an EMBL/GenBank/DDBJ whole genome shotgun (WGS) entry which is preliminary data.</text>
</comment>
<dbReference type="EMBL" id="JPEN01000028">
    <property type="protein sequence ID" value="KGM37910.1"/>
    <property type="molecule type" value="Genomic_DNA"/>
</dbReference>
<feature type="domain" description="ATP-grasp" evidence="5">
    <location>
        <begin position="117"/>
        <end position="307"/>
    </location>
</feature>
<dbReference type="eggNOG" id="COG1181">
    <property type="taxonomic scope" value="Bacteria"/>
</dbReference>
<dbReference type="InterPro" id="IPR052032">
    <property type="entry name" value="ATP-dep_AA_Ligase"/>
</dbReference>
<dbReference type="GO" id="GO:0046872">
    <property type="term" value="F:metal ion binding"/>
    <property type="evidence" value="ECO:0007669"/>
    <property type="project" value="InterPro"/>
</dbReference>
<name>A0A0A0DIS4_9STRE</name>
<evidence type="ECO:0000256" key="4">
    <source>
        <dbReference type="PROSITE-ProRule" id="PRU00409"/>
    </source>
</evidence>
<dbReference type="Gene3D" id="3.30.470.20">
    <property type="entry name" value="ATP-grasp fold, B domain"/>
    <property type="match status" value="1"/>
</dbReference>
<sequence length="392" mass="44875">MNYIVISPYYPQNFQQFTIELANKGITVLGIGQEPYDQLDQPLKDALTEYFRVENLENLDEVKRAVAFLFYKHGPIDRIESHNEYWLEQDAQLREQFNIFGAKPKDLKKTKFKSEMKKFFKKAGVPVVPGQVVKTLSGVDLAVNKIGLPLIAKPDNGVGAAATFKLETGADVDRFKAEWDQETVYFFEKFVTSSEICTFDGLIDSNGNIVFSTTFDYAHTPLDLMLYKADNSYYILKDMDPKLREYGEAIVKTFGMKERFFHIEFFRQDGDYIALEYNNRPAGGFTIDVYNYAHSIDLYKGYAAIVAGEPFPESHMEPLFCLATARRSTSHYAYSEADLLEKYRDNFKVKKDMPAAFAELQGDVLYMLTTPSREELDQMVVDFGKKVDDAAQ</sequence>
<keyword evidence="1" id="KW-0436">Ligase</keyword>
<evidence type="ECO:0000256" key="2">
    <source>
        <dbReference type="ARBA" id="ARBA00022741"/>
    </source>
</evidence>
<dbReference type="Gene3D" id="3.40.50.20">
    <property type="match status" value="1"/>
</dbReference>
<evidence type="ECO:0000256" key="3">
    <source>
        <dbReference type="ARBA" id="ARBA00022840"/>
    </source>
</evidence>
<organism evidence="6 7">
    <name type="scientific">Streptococcus sinensis</name>
    <dbReference type="NCBI Taxonomy" id="176090"/>
    <lineage>
        <taxon>Bacteria</taxon>
        <taxon>Bacillati</taxon>
        <taxon>Bacillota</taxon>
        <taxon>Bacilli</taxon>
        <taxon>Lactobacillales</taxon>
        <taxon>Streptococcaceae</taxon>
        <taxon>Streptococcus</taxon>
    </lineage>
</organism>
<accession>A0A0A0DIS4</accession>
<evidence type="ECO:0000259" key="5">
    <source>
        <dbReference type="PROSITE" id="PS50975"/>
    </source>
</evidence>
<gene>
    <name evidence="6" type="ORF">SSIN_0288</name>
</gene>
<dbReference type="GO" id="GO:0005524">
    <property type="term" value="F:ATP binding"/>
    <property type="evidence" value="ECO:0007669"/>
    <property type="project" value="UniProtKB-UniRule"/>
</dbReference>
<dbReference type="GO" id="GO:0016874">
    <property type="term" value="F:ligase activity"/>
    <property type="evidence" value="ECO:0007669"/>
    <property type="project" value="UniProtKB-KW"/>
</dbReference>
<evidence type="ECO:0000313" key="6">
    <source>
        <dbReference type="EMBL" id="KGM37910.1"/>
    </source>
</evidence>
<dbReference type="PANTHER" id="PTHR43585">
    <property type="entry name" value="FUMIPYRROLE BIOSYNTHESIS PROTEIN C"/>
    <property type="match status" value="1"/>
</dbReference>
<evidence type="ECO:0000313" key="7">
    <source>
        <dbReference type="Proteomes" id="UP000030019"/>
    </source>
</evidence>